<evidence type="ECO:0000313" key="2">
    <source>
        <dbReference type="EMBL" id="GAA4422735.1"/>
    </source>
</evidence>
<accession>A0ABP8L703</accession>
<organism evidence="2 3">
    <name type="scientific">Georgenia halophila</name>
    <dbReference type="NCBI Taxonomy" id="620889"/>
    <lineage>
        <taxon>Bacteria</taxon>
        <taxon>Bacillati</taxon>
        <taxon>Actinomycetota</taxon>
        <taxon>Actinomycetes</taxon>
        <taxon>Micrococcales</taxon>
        <taxon>Bogoriellaceae</taxon>
        <taxon>Georgenia</taxon>
    </lineage>
</organism>
<name>A0ABP8L703_9MICO</name>
<evidence type="ECO:0000313" key="3">
    <source>
        <dbReference type="Proteomes" id="UP001500622"/>
    </source>
</evidence>
<proteinExistence type="predicted"/>
<feature type="region of interest" description="Disordered" evidence="1">
    <location>
        <begin position="26"/>
        <end position="64"/>
    </location>
</feature>
<sequence length="64" mass="7619">MPLTKKETVMCYDRYDMELWVRREREHAARETGKEKPATRAEVPTEAPDEVPPQMFLEQLEPTR</sequence>
<comment type="caution">
    <text evidence="2">The sequence shown here is derived from an EMBL/GenBank/DDBJ whole genome shotgun (WGS) entry which is preliminary data.</text>
</comment>
<dbReference type="Proteomes" id="UP001500622">
    <property type="component" value="Unassembled WGS sequence"/>
</dbReference>
<dbReference type="EMBL" id="BAABGN010000007">
    <property type="protein sequence ID" value="GAA4422735.1"/>
    <property type="molecule type" value="Genomic_DNA"/>
</dbReference>
<dbReference type="RefSeq" id="WP_345215873.1">
    <property type="nucleotide sequence ID" value="NZ_BAABGN010000007.1"/>
</dbReference>
<feature type="compositionally biased region" description="Basic and acidic residues" evidence="1">
    <location>
        <begin position="26"/>
        <end position="39"/>
    </location>
</feature>
<protein>
    <submittedName>
        <fullName evidence="2">Uncharacterized protein</fullName>
    </submittedName>
</protein>
<gene>
    <name evidence="2" type="ORF">GCM10023169_17540</name>
</gene>
<keyword evidence="3" id="KW-1185">Reference proteome</keyword>
<evidence type="ECO:0000256" key="1">
    <source>
        <dbReference type="SAM" id="MobiDB-lite"/>
    </source>
</evidence>
<reference evidence="3" key="1">
    <citation type="journal article" date="2019" name="Int. J. Syst. Evol. Microbiol.">
        <title>The Global Catalogue of Microorganisms (GCM) 10K type strain sequencing project: providing services to taxonomists for standard genome sequencing and annotation.</title>
        <authorList>
            <consortium name="The Broad Institute Genomics Platform"/>
            <consortium name="The Broad Institute Genome Sequencing Center for Infectious Disease"/>
            <person name="Wu L."/>
            <person name="Ma J."/>
        </authorList>
    </citation>
    <scope>NUCLEOTIDE SEQUENCE [LARGE SCALE GENOMIC DNA]</scope>
    <source>
        <strain evidence="3">JCM 17810</strain>
    </source>
</reference>